<dbReference type="EMBL" id="CNFU01000948">
    <property type="protein sequence ID" value="CKS79066.1"/>
    <property type="molecule type" value="Genomic_DNA"/>
</dbReference>
<organism evidence="8 9">
    <name type="scientific">Mycobacterium tuberculosis</name>
    <dbReference type="NCBI Taxonomy" id="1773"/>
    <lineage>
        <taxon>Bacteria</taxon>
        <taxon>Bacillati</taxon>
        <taxon>Actinomycetota</taxon>
        <taxon>Actinomycetes</taxon>
        <taxon>Mycobacteriales</taxon>
        <taxon>Mycobacteriaceae</taxon>
        <taxon>Mycobacterium</taxon>
        <taxon>Mycobacterium tuberculosis complex</taxon>
    </lineage>
</organism>
<evidence type="ECO:0000256" key="3">
    <source>
        <dbReference type="ARBA" id="ARBA00022692"/>
    </source>
</evidence>
<dbReference type="Pfam" id="PF02687">
    <property type="entry name" value="FtsX"/>
    <property type="match status" value="1"/>
</dbReference>
<name>A0A655AHI7_MYCTX</name>
<dbReference type="PANTHER" id="PTHR47755:SF1">
    <property type="entry name" value="CELL DIVISION PROTEIN FTSX"/>
    <property type="match status" value="1"/>
</dbReference>
<sequence>MRLVGASRWYTQLPFLVEAMLAATMGVGIAVAGLMVVRALFLENALNQFYQANLIAKVDYADILFITPWLLLLGVAMSGLTAYLTLRLYVRR</sequence>
<feature type="domain" description="ABC3 transporter permease C-terminal" evidence="7">
    <location>
        <begin position="1"/>
        <end position="88"/>
    </location>
</feature>
<dbReference type="PANTHER" id="PTHR47755">
    <property type="entry name" value="CELL DIVISION PROTEIN FTSX"/>
    <property type="match status" value="1"/>
</dbReference>
<keyword evidence="8" id="KW-0131">Cell cycle</keyword>
<dbReference type="AlphaFoldDB" id="A0A655AHI7"/>
<evidence type="ECO:0000313" key="9">
    <source>
        <dbReference type="Proteomes" id="UP000049023"/>
    </source>
</evidence>
<keyword evidence="8" id="KW-0132">Cell division</keyword>
<keyword evidence="2" id="KW-1003">Cell membrane</keyword>
<reference evidence="8 9" key="1">
    <citation type="submission" date="2015-03" db="EMBL/GenBank/DDBJ databases">
        <authorList>
            <consortium name="Pathogen Informatics"/>
        </authorList>
    </citation>
    <scope>NUCLEOTIDE SEQUENCE [LARGE SCALE GENOMIC DNA]</scope>
    <source>
        <strain evidence="8 9">Bir 187</strain>
    </source>
</reference>
<comment type="subcellular location">
    <subcellularLocation>
        <location evidence="1">Cell membrane</location>
        <topology evidence="1">Multi-pass membrane protein</topology>
    </subcellularLocation>
</comment>
<gene>
    <name evidence="8" type="primary">ftsX</name>
    <name evidence="8" type="ORF">ERS027661_03534</name>
</gene>
<feature type="transmembrane region" description="Helical" evidence="6">
    <location>
        <begin position="21"/>
        <end position="41"/>
    </location>
</feature>
<evidence type="ECO:0000256" key="6">
    <source>
        <dbReference type="SAM" id="Phobius"/>
    </source>
</evidence>
<proteinExistence type="predicted"/>
<evidence type="ECO:0000256" key="2">
    <source>
        <dbReference type="ARBA" id="ARBA00022475"/>
    </source>
</evidence>
<dbReference type="GO" id="GO:0051301">
    <property type="term" value="P:cell division"/>
    <property type="evidence" value="ECO:0007669"/>
    <property type="project" value="UniProtKB-KW"/>
</dbReference>
<feature type="transmembrane region" description="Helical" evidence="6">
    <location>
        <begin position="61"/>
        <end position="86"/>
    </location>
</feature>
<keyword evidence="5 6" id="KW-0472">Membrane</keyword>
<keyword evidence="3 6" id="KW-0812">Transmembrane</keyword>
<dbReference type="GO" id="GO:0005886">
    <property type="term" value="C:plasma membrane"/>
    <property type="evidence" value="ECO:0007669"/>
    <property type="project" value="UniProtKB-SubCell"/>
</dbReference>
<evidence type="ECO:0000256" key="5">
    <source>
        <dbReference type="ARBA" id="ARBA00023136"/>
    </source>
</evidence>
<keyword evidence="4 6" id="KW-1133">Transmembrane helix</keyword>
<evidence type="ECO:0000259" key="7">
    <source>
        <dbReference type="Pfam" id="PF02687"/>
    </source>
</evidence>
<accession>A0A655AHI7</accession>
<dbReference type="Proteomes" id="UP000049023">
    <property type="component" value="Unassembled WGS sequence"/>
</dbReference>
<evidence type="ECO:0000313" key="8">
    <source>
        <dbReference type="EMBL" id="CKS79066.1"/>
    </source>
</evidence>
<dbReference type="InterPro" id="IPR003838">
    <property type="entry name" value="ABC3_permease_C"/>
</dbReference>
<protein>
    <submittedName>
        <fullName evidence="8">Cell division protein FtsX</fullName>
    </submittedName>
</protein>
<evidence type="ECO:0000256" key="4">
    <source>
        <dbReference type="ARBA" id="ARBA00022989"/>
    </source>
</evidence>
<evidence type="ECO:0000256" key="1">
    <source>
        <dbReference type="ARBA" id="ARBA00004651"/>
    </source>
</evidence>
<dbReference type="InterPro" id="IPR004513">
    <property type="entry name" value="FtsX"/>
</dbReference>